<protein>
    <submittedName>
        <fullName evidence="3">DegV family protein</fullName>
    </submittedName>
</protein>
<dbReference type="InterPro" id="IPR003797">
    <property type="entry name" value="DegV"/>
</dbReference>
<dbReference type="OrthoDB" id="5429275at2"/>
<organism evidence="3 4">
    <name type="scientific">Mammaliicoccus stepanovicii</name>
    <dbReference type="NCBI Taxonomy" id="643214"/>
    <lineage>
        <taxon>Bacteria</taxon>
        <taxon>Bacillati</taxon>
        <taxon>Bacillota</taxon>
        <taxon>Bacilli</taxon>
        <taxon>Bacillales</taxon>
        <taxon>Staphylococcaceae</taxon>
        <taxon>Mammaliicoccus</taxon>
    </lineage>
</organism>
<gene>
    <name evidence="3" type="ORF">SAMEA4384403_01886</name>
</gene>
<evidence type="ECO:0000313" key="4">
    <source>
        <dbReference type="Proteomes" id="UP000242084"/>
    </source>
</evidence>
<dbReference type="PANTHER" id="PTHR33434">
    <property type="entry name" value="DEGV DOMAIN-CONTAINING PROTEIN DR_1986-RELATED"/>
    <property type="match status" value="1"/>
</dbReference>
<dbReference type="Proteomes" id="UP000242084">
    <property type="component" value="Chromosome 1"/>
</dbReference>
<dbReference type="PANTHER" id="PTHR33434:SF3">
    <property type="entry name" value="DEGV DOMAIN-CONTAINING PROTEIN YITS"/>
    <property type="match status" value="1"/>
</dbReference>
<dbReference type="Pfam" id="PF02645">
    <property type="entry name" value="DegV"/>
    <property type="match status" value="1"/>
</dbReference>
<reference evidence="3 4" key="1">
    <citation type="submission" date="2017-06" db="EMBL/GenBank/DDBJ databases">
        <authorList>
            <consortium name="Pathogen Informatics"/>
        </authorList>
    </citation>
    <scope>NUCLEOTIDE SEQUENCE [LARGE SCALE GENOMIC DNA]</scope>
    <source>
        <strain evidence="3 4">NCTC13839</strain>
    </source>
</reference>
<dbReference type="SUPFAM" id="SSF82549">
    <property type="entry name" value="DAK1/DegV-like"/>
    <property type="match status" value="1"/>
</dbReference>
<dbReference type="Gene3D" id="3.30.1180.10">
    <property type="match status" value="1"/>
</dbReference>
<proteinExistence type="predicted"/>
<dbReference type="GO" id="GO:0008289">
    <property type="term" value="F:lipid binding"/>
    <property type="evidence" value="ECO:0007669"/>
    <property type="project" value="UniProtKB-KW"/>
</dbReference>
<dbReference type="EMBL" id="LT906462">
    <property type="protein sequence ID" value="SNV74259.1"/>
    <property type="molecule type" value="Genomic_DNA"/>
</dbReference>
<dbReference type="NCBIfam" id="TIGR00762">
    <property type="entry name" value="DegV"/>
    <property type="match status" value="1"/>
</dbReference>
<evidence type="ECO:0000256" key="1">
    <source>
        <dbReference type="ARBA" id="ARBA00003238"/>
    </source>
</evidence>
<keyword evidence="2" id="KW-0446">Lipid-binding</keyword>
<evidence type="ECO:0000313" key="3">
    <source>
        <dbReference type="EMBL" id="SNV74259.1"/>
    </source>
</evidence>
<dbReference type="PROSITE" id="PS51482">
    <property type="entry name" value="DEGV"/>
    <property type="match status" value="1"/>
</dbReference>
<accession>A0A239ZTI7</accession>
<keyword evidence="4" id="KW-1185">Reference proteome</keyword>
<dbReference type="Gene3D" id="3.40.50.10170">
    <property type="match status" value="1"/>
</dbReference>
<evidence type="ECO:0000256" key="2">
    <source>
        <dbReference type="ARBA" id="ARBA00023121"/>
    </source>
</evidence>
<comment type="function">
    <text evidence="1">May bind long-chain fatty acids, such as palmitate, and may play a role in lipid transport or fatty acid metabolism.</text>
</comment>
<dbReference type="InterPro" id="IPR043168">
    <property type="entry name" value="DegV_C"/>
</dbReference>
<dbReference type="AlphaFoldDB" id="A0A239ZTI7"/>
<dbReference type="KEGG" id="sste:SAMEA4384403_1886"/>
<dbReference type="RefSeq" id="WP_095088910.1">
    <property type="nucleotide sequence ID" value="NZ_BMDM01000001.1"/>
</dbReference>
<name>A0A239ZTI7_9STAP</name>
<dbReference type="InterPro" id="IPR050270">
    <property type="entry name" value="DegV_domain_contain"/>
</dbReference>
<sequence length="281" mass="31686">MRLVVDSGSDLTLEQIKELDLYFLPYGIVIDGVNKIDQYEISNEEVLNAIKENKHPKTNQATMDQMKKVFTEIATNKEQAIYLAFSSALSGTYQTACLVKEQVKEDYPDLDLTIYDTKSASMGLGKLIIDVHEQLKVTDSFEEIDQFIKDKLNKIRHLFTVKDLKYLASGGRLSKGQAFLGTLLNIKPLLHVEDGALVPIEKYRGSKKLWHAIIEKMQSENNDFSNETIYMTHADDLEEAEKLKSLMLEALSPKQVVISNIGPVISSHTGSGTVAIFYYKE</sequence>